<dbReference type="Gene3D" id="3.30.559.10">
    <property type="entry name" value="Chloramphenicol acetyltransferase-like domain"/>
    <property type="match status" value="1"/>
</dbReference>
<dbReference type="InterPro" id="IPR002213">
    <property type="entry name" value="UDP_glucos_trans"/>
</dbReference>
<dbReference type="PANTHER" id="PTHR45398:SF1">
    <property type="entry name" value="ENZYME, PUTATIVE (JCVI)-RELATED"/>
    <property type="match status" value="1"/>
</dbReference>
<keyword evidence="1" id="KW-0560">Oxidoreductase</keyword>
<dbReference type="Pfam" id="PF06722">
    <property type="entry name" value="EryCIII-like_C"/>
    <property type="match status" value="1"/>
</dbReference>
<dbReference type="CDD" id="cd03784">
    <property type="entry name" value="GT1_Gtf-like"/>
    <property type="match status" value="1"/>
</dbReference>
<dbReference type="RefSeq" id="WP_193931480.1">
    <property type="nucleotide sequence ID" value="NZ_CAWPMZ010000032.1"/>
</dbReference>
<keyword evidence="6" id="KW-1185">Reference proteome</keyword>
<dbReference type="GO" id="GO:0051213">
    <property type="term" value="F:dioxygenase activity"/>
    <property type="evidence" value="ECO:0007669"/>
    <property type="project" value="UniProtKB-KW"/>
</dbReference>
<accession>A0ABR9UPT5</accession>
<dbReference type="SUPFAM" id="SSF53756">
    <property type="entry name" value="UDP-Glycosyltransferase/glycogen phosphorylase"/>
    <property type="match status" value="1"/>
</dbReference>
<evidence type="ECO:0000313" key="6">
    <source>
        <dbReference type="Proteomes" id="UP000651156"/>
    </source>
</evidence>
<evidence type="ECO:0000259" key="4">
    <source>
        <dbReference type="Pfam" id="PF06722"/>
    </source>
</evidence>
<dbReference type="SUPFAM" id="SSF51197">
    <property type="entry name" value="Clavaminate synthase-like"/>
    <property type="match status" value="1"/>
</dbReference>
<dbReference type="InterPro" id="IPR042098">
    <property type="entry name" value="TauD-like_sf"/>
</dbReference>
<keyword evidence="5" id="KW-0223">Dioxygenase</keyword>
<dbReference type="Gene3D" id="3.60.130.10">
    <property type="entry name" value="Clavaminate synthase-like"/>
    <property type="match status" value="1"/>
</dbReference>
<evidence type="ECO:0000259" key="3">
    <source>
        <dbReference type="Pfam" id="PF02668"/>
    </source>
</evidence>
<dbReference type="Proteomes" id="UP000651156">
    <property type="component" value="Unassembled WGS sequence"/>
</dbReference>
<dbReference type="CDD" id="cd19531">
    <property type="entry name" value="LCL_NRPS-like"/>
    <property type="match status" value="1"/>
</dbReference>
<protein>
    <submittedName>
        <fullName evidence="5">TauD/TfdA family dioxygenase</fullName>
    </submittedName>
</protein>
<dbReference type="Gene3D" id="3.30.559.30">
    <property type="entry name" value="Nonribosomal peptide synthetase, condensation domain"/>
    <property type="match status" value="1"/>
</dbReference>
<dbReference type="EMBL" id="JADEWN010000014">
    <property type="protein sequence ID" value="MBE9190289.1"/>
    <property type="molecule type" value="Genomic_DNA"/>
</dbReference>
<sequence>MANILLTTHWSNGEVYPFIKIGKELKVRGHNVTVITNCYFEKAVQQAKLNFLALDTPEEFEQLMTEGYLFNTPQGFLKIYQQYVLPKVATEYQLITKLYSPKETILVARSTPGIAARIAAEKLEIPLIAVMSSPSHVSTQPLAEEMIGSILGGEINQIRTKIGLPVIENWSAWLRNTPSQTIGLWADWFCDAITESSGVLQTGFIWDDEPTTSAIPADIQDFLQQEPPILITGGTTSLAGEKFFEVSAAACQLLDRPGLLVTRHQKLVPSNLPQRVKWMKYLPSLASCMPYTSAIIHHGGLVTSGQGLAAGIPQLVLASGADQLYTGSCLNHLGVGKYLTSSQWQLEVVAQSLHQLINSDLVRDRCRIFADKFIDTDPVATTCDVIEAQISRQKSFRNVLVEEDLENASHAATTNTKPQKTTHSQLLALAEKLSPEKLALLELKLMQKERNPKTIPAIPRQPELNYFPLSFAQQRLWFLDQLEPGNPTYNISGAVQLTGRLNITALEQSFQALVQRHEALRTTFAIVQEQPMQAIAASLPFAIPIVNLQELPQSQQQQQIQSLIAEEQIRPFDLNQGSLLRVTLLQLNPENHVMLFSMHHIISDGWSMGILIREIAQFYEAFSTGKLPALPPLPIQYADFAVWQRQLLQTEVLKTQMNYWKRQLAGDLPVLNLSSDSPRPQVTSCQGATYTFALPTDLSQKLQTLSHQAGVTLFMTLLAAFKTLLHRYTNQVDIIVGTDVANRNHAEIEGLIGFFINLLVLRTDLSGNPTFRELLERVREVAIAAYTHQDLPFAKLVEELQPERHSHPTPLFQILFVMQNIPIAQQSLLGLNIKQFEVDIKTTKFDLALFMSETEQGIVGNWNYNTELFTANNIAQITSHFQVLLNSIVIQPDARISSLEIFTQTEIKQQVMQQSERKAFKREKFMKVAPKAVNLSTQLVKLDYLQPGQTLPLVISPANDGINLIDWTKNNSNFIEKELLKHGAILFRGFLKSVSEFESFAQTICPNLFGEYGDLPREGVSGKVYTSTPYPPDKAILFHNESSHLHRFPLKIWFFCVQPAAQGGETPLVDCRQIYQLLDPKTKEKFADKKLLYIRNYIDGLDVSWQEFFHTTEKAKIEDFCRQSATNFEWLTNDNLKTSKVCHAIAQHPITHEAVFFNQIQLHHIACLEPAVRESLFSLFGKDKLPRNVYYGDGSPIEDAVIEEVLDVYSQATISFPWQKGDVLMLDNMLVAHGRNPYVGPRKIVVAMGEMVNSEDIIS</sequence>
<evidence type="ECO:0000256" key="1">
    <source>
        <dbReference type="ARBA" id="ARBA00023002"/>
    </source>
</evidence>
<feature type="domain" description="TauD/TfdA-like" evidence="3">
    <location>
        <begin position="961"/>
        <end position="1247"/>
    </location>
</feature>
<feature type="domain" description="Erythromycin biosynthesis protein CIII-like C-terminal" evidence="4">
    <location>
        <begin position="269"/>
        <end position="370"/>
    </location>
</feature>
<evidence type="ECO:0000313" key="5">
    <source>
        <dbReference type="EMBL" id="MBE9190289.1"/>
    </source>
</evidence>
<organism evidence="5 6">
    <name type="scientific">Gloeocapsopsis crepidinum LEGE 06123</name>
    <dbReference type="NCBI Taxonomy" id="588587"/>
    <lineage>
        <taxon>Bacteria</taxon>
        <taxon>Bacillati</taxon>
        <taxon>Cyanobacteriota</taxon>
        <taxon>Cyanophyceae</taxon>
        <taxon>Oscillatoriophycideae</taxon>
        <taxon>Chroococcales</taxon>
        <taxon>Chroococcaceae</taxon>
        <taxon>Gloeocapsopsis</taxon>
    </lineage>
</organism>
<dbReference type="SUPFAM" id="SSF52777">
    <property type="entry name" value="CoA-dependent acyltransferases"/>
    <property type="match status" value="2"/>
</dbReference>
<feature type="domain" description="Condensation" evidence="2">
    <location>
        <begin position="467"/>
        <end position="909"/>
    </location>
</feature>
<dbReference type="Pfam" id="PF00668">
    <property type="entry name" value="Condensation"/>
    <property type="match status" value="1"/>
</dbReference>
<dbReference type="PANTHER" id="PTHR45398">
    <property type="match status" value="1"/>
</dbReference>
<proteinExistence type="predicted"/>
<name>A0ABR9UPT5_9CHRO</name>
<dbReference type="InterPro" id="IPR003819">
    <property type="entry name" value="TauD/TfdA-like"/>
</dbReference>
<reference evidence="5 6" key="1">
    <citation type="submission" date="2020-10" db="EMBL/GenBank/DDBJ databases">
        <authorList>
            <person name="Castelo-Branco R."/>
            <person name="Eusebio N."/>
            <person name="Adriana R."/>
            <person name="Vieira A."/>
            <person name="Brugerolle De Fraissinette N."/>
            <person name="Rezende De Castro R."/>
            <person name="Schneider M.P."/>
            <person name="Vasconcelos V."/>
            <person name="Leao P.N."/>
        </authorList>
    </citation>
    <scope>NUCLEOTIDE SEQUENCE [LARGE SCALE GENOMIC DNA]</scope>
    <source>
        <strain evidence="5 6">LEGE 06123</strain>
    </source>
</reference>
<evidence type="ECO:0000259" key="2">
    <source>
        <dbReference type="Pfam" id="PF00668"/>
    </source>
</evidence>
<dbReference type="Pfam" id="PF02668">
    <property type="entry name" value="TauD"/>
    <property type="match status" value="1"/>
</dbReference>
<dbReference type="InterPro" id="IPR023213">
    <property type="entry name" value="CAT-like_dom_sf"/>
</dbReference>
<dbReference type="InterPro" id="IPR010610">
    <property type="entry name" value="EryCIII-like_C"/>
</dbReference>
<comment type="caution">
    <text evidence="5">The sequence shown here is derived from an EMBL/GenBank/DDBJ whole genome shotgun (WGS) entry which is preliminary data.</text>
</comment>
<dbReference type="InterPro" id="IPR001242">
    <property type="entry name" value="Condensation_dom"/>
</dbReference>
<gene>
    <name evidence="5" type="ORF">IQ230_07930</name>
</gene>
<dbReference type="Gene3D" id="3.40.50.2000">
    <property type="entry name" value="Glycogen Phosphorylase B"/>
    <property type="match status" value="2"/>
</dbReference>